<protein>
    <submittedName>
        <fullName evidence="3">Aspartate racemase</fullName>
    </submittedName>
</protein>
<keyword evidence="2" id="KW-0413">Isomerase</keyword>
<comment type="caution">
    <text evidence="3">The sequence shown here is derived from an EMBL/GenBank/DDBJ whole genome shotgun (WGS) entry which is preliminary data.</text>
</comment>
<evidence type="ECO:0000256" key="1">
    <source>
        <dbReference type="ARBA" id="ARBA00007847"/>
    </source>
</evidence>
<dbReference type="EMBL" id="SMAL01000010">
    <property type="protein sequence ID" value="TCT12951.1"/>
    <property type="molecule type" value="Genomic_DNA"/>
</dbReference>
<dbReference type="OrthoDB" id="9803739at2"/>
<evidence type="ECO:0000256" key="2">
    <source>
        <dbReference type="ARBA" id="ARBA00023235"/>
    </source>
</evidence>
<dbReference type="NCBIfam" id="TIGR00035">
    <property type="entry name" value="asp_race"/>
    <property type="match status" value="1"/>
</dbReference>
<reference evidence="3 4" key="1">
    <citation type="submission" date="2019-03" db="EMBL/GenBank/DDBJ databases">
        <title>Genomic Encyclopedia of Type Strains, Phase IV (KMG-IV): sequencing the most valuable type-strain genomes for metagenomic binning, comparative biology and taxonomic classification.</title>
        <authorList>
            <person name="Goeker M."/>
        </authorList>
    </citation>
    <scope>NUCLEOTIDE SEQUENCE [LARGE SCALE GENOMIC DNA]</scope>
    <source>
        <strain evidence="3 4">DSM 24629</strain>
    </source>
</reference>
<dbReference type="Gene3D" id="3.40.50.1860">
    <property type="match status" value="2"/>
</dbReference>
<dbReference type="InterPro" id="IPR015942">
    <property type="entry name" value="Asp/Glu/hydantoin_racemase"/>
</dbReference>
<name>A0A4V2UZV9_9FIRM</name>
<evidence type="ECO:0000313" key="3">
    <source>
        <dbReference type="EMBL" id="TCT12951.1"/>
    </source>
</evidence>
<keyword evidence="4" id="KW-1185">Reference proteome</keyword>
<evidence type="ECO:0000313" key="4">
    <source>
        <dbReference type="Proteomes" id="UP000294902"/>
    </source>
</evidence>
<comment type="similarity">
    <text evidence="1">Belongs to the aspartate/glutamate racemases family.</text>
</comment>
<dbReference type="PANTHER" id="PTHR21198:SF7">
    <property type="entry name" value="ASPARTATE-GLUTAMATE RACEMASE FAMILY"/>
    <property type="match status" value="1"/>
</dbReference>
<dbReference type="AlphaFoldDB" id="A0A4V2UZV9"/>
<dbReference type="InterPro" id="IPR001920">
    <property type="entry name" value="Asp/Glu_race"/>
</dbReference>
<organism evidence="3 4">
    <name type="scientific">Natranaerovirga pectinivora</name>
    <dbReference type="NCBI Taxonomy" id="682400"/>
    <lineage>
        <taxon>Bacteria</taxon>
        <taxon>Bacillati</taxon>
        <taxon>Bacillota</taxon>
        <taxon>Clostridia</taxon>
        <taxon>Lachnospirales</taxon>
        <taxon>Natranaerovirgaceae</taxon>
        <taxon>Natranaerovirga</taxon>
    </lineage>
</organism>
<dbReference type="Proteomes" id="UP000294902">
    <property type="component" value="Unassembled WGS sequence"/>
</dbReference>
<dbReference type="GO" id="GO:0047661">
    <property type="term" value="F:amino-acid racemase activity"/>
    <property type="evidence" value="ECO:0007669"/>
    <property type="project" value="InterPro"/>
</dbReference>
<gene>
    <name evidence="3" type="ORF">EDC18_11025</name>
</gene>
<proteinExistence type="inferred from homology"/>
<dbReference type="SUPFAM" id="SSF53681">
    <property type="entry name" value="Aspartate/glutamate racemase"/>
    <property type="match status" value="2"/>
</dbReference>
<dbReference type="InterPro" id="IPR004380">
    <property type="entry name" value="Asp_race"/>
</dbReference>
<accession>A0A4V2UZV9</accession>
<dbReference type="PANTHER" id="PTHR21198">
    <property type="entry name" value="GLUTAMATE RACEMASE"/>
    <property type="match status" value="1"/>
</dbReference>
<dbReference type="RefSeq" id="WP_132253526.1">
    <property type="nucleotide sequence ID" value="NZ_SMAL01000010.1"/>
</dbReference>
<dbReference type="Pfam" id="PF01177">
    <property type="entry name" value="Asp_Glu_race"/>
    <property type="match status" value="1"/>
</dbReference>
<sequence>MNDKIIGIIGGMGPEATANCYMKIIKATKAKKDQDHFRIIIDSNAKIPDRTEAILGKGKNPIKEIINTGKNLEKTGVDVAMIPCMTSHYFIEEVQKHLKFPILNAFIETNNYIKSTYPNAKKVGVLATSGTLKTQLFNKYFGDIEVLYPSENSQNNKVMEAIYGERGIKQGHLTEEPLQLLKETAEELIQQGADLIISGCTEIELVLKQNHLSKPLIIPMDVVIEKLVK</sequence>